<feature type="non-terminal residue" evidence="2">
    <location>
        <position position="22"/>
    </location>
</feature>
<name>A0A382SAV0_9ZZZZ</name>
<evidence type="ECO:0000313" key="2">
    <source>
        <dbReference type="EMBL" id="SVD06565.1"/>
    </source>
</evidence>
<accession>A0A382SAV0</accession>
<dbReference type="AlphaFoldDB" id="A0A382SAV0"/>
<proteinExistence type="predicted"/>
<sequence>MMEQSGNTIIVASKKIGKPYRS</sequence>
<gene>
    <name evidence="2" type="ORF">METZ01_LOCUS359419</name>
</gene>
<protein>
    <submittedName>
        <fullName evidence="2">Uncharacterized protein</fullName>
    </submittedName>
</protein>
<dbReference type="EMBL" id="UINC01127442">
    <property type="protein sequence ID" value="SVD06565.1"/>
    <property type="molecule type" value="Genomic_DNA"/>
</dbReference>
<organism evidence="2">
    <name type="scientific">marine metagenome</name>
    <dbReference type="NCBI Taxonomy" id="408172"/>
    <lineage>
        <taxon>unclassified sequences</taxon>
        <taxon>metagenomes</taxon>
        <taxon>ecological metagenomes</taxon>
    </lineage>
</organism>
<evidence type="ECO:0000256" key="1">
    <source>
        <dbReference type="SAM" id="MobiDB-lite"/>
    </source>
</evidence>
<feature type="compositionally biased region" description="Polar residues" evidence="1">
    <location>
        <begin position="1"/>
        <end position="10"/>
    </location>
</feature>
<feature type="region of interest" description="Disordered" evidence="1">
    <location>
        <begin position="1"/>
        <end position="22"/>
    </location>
</feature>
<reference evidence="2" key="1">
    <citation type="submission" date="2018-05" db="EMBL/GenBank/DDBJ databases">
        <authorList>
            <person name="Lanie J.A."/>
            <person name="Ng W.-L."/>
            <person name="Kazmierczak K.M."/>
            <person name="Andrzejewski T.M."/>
            <person name="Davidsen T.M."/>
            <person name="Wayne K.J."/>
            <person name="Tettelin H."/>
            <person name="Glass J.I."/>
            <person name="Rusch D."/>
            <person name="Podicherti R."/>
            <person name="Tsui H.-C.T."/>
            <person name="Winkler M.E."/>
        </authorList>
    </citation>
    <scope>NUCLEOTIDE SEQUENCE</scope>
</reference>